<name>A0A0A2TET2_9BACI</name>
<dbReference type="InterPro" id="IPR050963">
    <property type="entry name" value="Sirohydro_Cobaltochel/CbiX"/>
</dbReference>
<dbReference type="EMBL" id="AVBF01000026">
    <property type="protein sequence ID" value="KGP72626.1"/>
    <property type="molecule type" value="Genomic_DNA"/>
</dbReference>
<dbReference type="Gene3D" id="3.40.50.1400">
    <property type="match status" value="2"/>
</dbReference>
<dbReference type="STRING" id="1385514.N782_11190"/>
<evidence type="ECO:0000313" key="4">
    <source>
        <dbReference type="Proteomes" id="UP000030147"/>
    </source>
</evidence>
<sequence length="243" mass="27425">MQAVLYVCHGSRVAEGRRQAVSFIEQCMETVDEPIQEVCFLELAHPTIEEGVQTCINKGATKVAVIPILLLSANHAKHDIPEELEPIKQSNPSIQFQYGAPFGVHERIVDILLERIHEQDSELSEEDMILLVGRGSSDEAVKENFREIESYVKEKTKIHKVETCYLAAAHPTFAEGLEQAKASEAKRVFVVPYLLFTGVLMQEMTEAIEKLSSPQPFILCNYLGYHPNLREVLRDRVYEAIST</sequence>
<accession>A0A0A2TET2</accession>
<dbReference type="AlphaFoldDB" id="A0A0A2TET2"/>
<dbReference type="GO" id="GO:0046872">
    <property type="term" value="F:metal ion binding"/>
    <property type="evidence" value="ECO:0007669"/>
    <property type="project" value="UniProtKB-KW"/>
</dbReference>
<dbReference type="eggNOG" id="COG2138">
    <property type="taxonomic scope" value="Bacteria"/>
</dbReference>
<dbReference type="PANTHER" id="PTHR33542">
    <property type="entry name" value="SIROHYDROCHLORIN FERROCHELATASE, CHLOROPLASTIC"/>
    <property type="match status" value="1"/>
</dbReference>
<evidence type="ECO:0000313" key="3">
    <source>
        <dbReference type="EMBL" id="KGP72626.1"/>
    </source>
</evidence>
<dbReference type="PANTHER" id="PTHR33542:SF3">
    <property type="entry name" value="SIROHYDROCHLORIN FERROCHELATASE, CHLOROPLASTIC"/>
    <property type="match status" value="1"/>
</dbReference>
<dbReference type="SUPFAM" id="SSF53800">
    <property type="entry name" value="Chelatase"/>
    <property type="match status" value="1"/>
</dbReference>
<dbReference type="Proteomes" id="UP000030147">
    <property type="component" value="Unassembled WGS sequence"/>
</dbReference>
<evidence type="ECO:0000256" key="2">
    <source>
        <dbReference type="ARBA" id="ARBA00023239"/>
    </source>
</evidence>
<dbReference type="GO" id="GO:0016829">
    <property type="term" value="F:lyase activity"/>
    <property type="evidence" value="ECO:0007669"/>
    <property type="project" value="UniProtKB-KW"/>
</dbReference>
<keyword evidence="2" id="KW-0456">Lyase</keyword>
<gene>
    <name evidence="3" type="ORF">N782_11190</name>
</gene>
<dbReference type="CDD" id="cd03414">
    <property type="entry name" value="CbiX_SirB_C"/>
    <property type="match status" value="1"/>
</dbReference>
<protein>
    <submittedName>
        <fullName evidence="3">Sirohydrochlorin ferrochelatase</fullName>
    </submittedName>
</protein>
<comment type="caution">
    <text evidence="3">The sequence shown here is derived from an EMBL/GenBank/DDBJ whole genome shotgun (WGS) entry which is preliminary data.</text>
</comment>
<dbReference type="CDD" id="cd03416">
    <property type="entry name" value="CbiX_SirB_N"/>
    <property type="match status" value="1"/>
</dbReference>
<evidence type="ECO:0000256" key="1">
    <source>
        <dbReference type="ARBA" id="ARBA00022723"/>
    </source>
</evidence>
<reference evidence="3 4" key="1">
    <citation type="journal article" date="2015" name="Stand. Genomic Sci.">
        <title>High quality draft genome sequence of the moderately halophilic bacterium Pontibacillus yanchengensis Y32(T) and comparison among Pontibacillus genomes.</title>
        <authorList>
            <person name="Huang J."/>
            <person name="Qiao Z.X."/>
            <person name="Tang J.W."/>
            <person name="Wang G."/>
        </authorList>
    </citation>
    <scope>NUCLEOTIDE SEQUENCE [LARGE SCALE GENOMIC DNA]</scope>
    <source>
        <strain evidence="3 4">Y32</strain>
    </source>
</reference>
<organism evidence="3 4">
    <name type="scientific">Pontibacillus yanchengensis Y32</name>
    <dbReference type="NCBI Taxonomy" id="1385514"/>
    <lineage>
        <taxon>Bacteria</taxon>
        <taxon>Bacillati</taxon>
        <taxon>Bacillota</taxon>
        <taxon>Bacilli</taxon>
        <taxon>Bacillales</taxon>
        <taxon>Bacillaceae</taxon>
        <taxon>Pontibacillus</taxon>
    </lineage>
</organism>
<dbReference type="RefSeq" id="WP_036819381.1">
    <property type="nucleotide sequence ID" value="NZ_AVBF01000026.1"/>
</dbReference>
<dbReference type="Pfam" id="PF01903">
    <property type="entry name" value="CbiX"/>
    <property type="match status" value="2"/>
</dbReference>
<dbReference type="OrthoDB" id="9797895at2"/>
<keyword evidence="1" id="KW-0479">Metal-binding</keyword>
<keyword evidence="4" id="KW-1185">Reference proteome</keyword>
<proteinExistence type="predicted"/>
<dbReference type="InterPro" id="IPR002762">
    <property type="entry name" value="CbiX-like"/>
</dbReference>